<dbReference type="Pfam" id="PF00481">
    <property type="entry name" value="PP2C"/>
    <property type="match status" value="1"/>
</dbReference>
<comment type="caution">
    <text evidence="2">The sequence shown here is derived from an EMBL/GenBank/DDBJ whole genome shotgun (WGS) entry which is preliminary data.</text>
</comment>
<sequence length="437" mass="49957">MIHVQSHSIQLRPQVHISEGSNRLNLTPLSILALPTQNARLLRNDRHVPQEPPSYNCWLQPHPHIAEHSNIPSSTSQSRLALLAQNARILRNERHVSREPSSYHRRPIRPNMSVWRVHVTRGAQTLMSTRSNQVRVSNSTDTNLTEISPESITRPFIDQLDVPIQHIPHDNNENNRLKKLIGKEGGNKKKGSRNGKRLPWMMPITHGYYVAEESREGARPQTPQSNKVECDKVVVQREQVEEQEWWFCGVFDTRIGGGVTKYLQAHLFDNNLNESQMKKKSKETLKKAHVHAKAKVRETEKLESTWKMGSASALVINGERLVLANMGEYKAVVCRDGEAFEINRRQQQTTKPHWSHKLLSVTKRSPKAGADKSSKRSELVVGSERIDRDTEFVMKQQEAVNLIRHLEDPQEAAECLAKEAINRMSKSNISCLIIRFE</sequence>
<dbReference type="GO" id="GO:0004722">
    <property type="term" value="F:protein serine/threonine phosphatase activity"/>
    <property type="evidence" value="ECO:0007669"/>
    <property type="project" value="InterPro"/>
</dbReference>
<name>A0AAN8Y620_SOLBU</name>
<dbReference type="Proteomes" id="UP001371456">
    <property type="component" value="Unassembled WGS sequence"/>
</dbReference>
<dbReference type="PANTHER" id="PTHR47992">
    <property type="entry name" value="PROTEIN PHOSPHATASE"/>
    <property type="match status" value="1"/>
</dbReference>
<dbReference type="Gene3D" id="3.60.40.10">
    <property type="entry name" value="PPM-type phosphatase domain"/>
    <property type="match status" value="1"/>
</dbReference>
<dbReference type="AlphaFoldDB" id="A0AAN8Y620"/>
<dbReference type="PROSITE" id="PS51746">
    <property type="entry name" value="PPM_2"/>
    <property type="match status" value="1"/>
</dbReference>
<accession>A0AAN8Y620</accession>
<gene>
    <name evidence="2" type="ORF">RDI58_023244</name>
</gene>
<keyword evidence="3" id="KW-1185">Reference proteome</keyword>
<dbReference type="InterPro" id="IPR015655">
    <property type="entry name" value="PP2C"/>
</dbReference>
<dbReference type="InterPro" id="IPR001932">
    <property type="entry name" value="PPM-type_phosphatase-like_dom"/>
</dbReference>
<evidence type="ECO:0000313" key="3">
    <source>
        <dbReference type="Proteomes" id="UP001371456"/>
    </source>
</evidence>
<protein>
    <recommendedName>
        <fullName evidence="1">PPM-type phosphatase domain-containing protein</fullName>
    </recommendedName>
</protein>
<evidence type="ECO:0000259" key="1">
    <source>
        <dbReference type="PROSITE" id="PS51746"/>
    </source>
</evidence>
<dbReference type="SMART" id="SM00332">
    <property type="entry name" value="PP2Cc"/>
    <property type="match status" value="1"/>
</dbReference>
<reference evidence="2 3" key="1">
    <citation type="submission" date="2024-02" db="EMBL/GenBank/DDBJ databases">
        <title>de novo genome assembly of Solanum bulbocastanum strain 11H21.</title>
        <authorList>
            <person name="Hosaka A.J."/>
        </authorList>
    </citation>
    <scope>NUCLEOTIDE SEQUENCE [LARGE SCALE GENOMIC DNA]</scope>
    <source>
        <tissue evidence="2">Young leaves</tissue>
    </source>
</reference>
<feature type="domain" description="PPM-type phosphatase" evidence="1">
    <location>
        <begin position="207"/>
        <end position="436"/>
    </location>
</feature>
<dbReference type="InterPro" id="IPR036457">
    <property type="entry name" value="PPM-type-like_dom_sf"/>
</dbReference>
<organism evidence="2 3">
    <name type="scientific">Solanum bulbocastanum</name>
    <name type="common">Wild potato</name>
    <dbReference type="NCBI Taxonomy" id="147425"/>
    <lineage>
        <taxon>Eukaryota</taxon>
        <taxon>Viridiplantae</taxon>
        <taxon>Streptophyta</taxon>
        <taxon>Embryophyta</taxon>
        <taxon>Tracheophyta</taxon>
        <taxon>Spermatophyta</taxon>
        <taxon>Magnoliopsida</taxon>
        <taxon>eudicotyledons</taxon>
        <taxon>Gunneridae</taxon>
        <taxon>Pentapetalae</taxon>
        <taxon>asterids</taxon>
        <taxon>lamiids</taxon>
        <taxon>Solanales</taxon>
        <taxon>Solanaceae</taxon>
        <taxon>Solanoideae</taxon>
        <taxon>Solaneae</taxon>
        <taxon>Solanum</taxon>
    </lineage>
</organism>
<proteinExistence type="predicted"/>
<dbReference type="EMBL" id="JBANQN010000009">
    <property type="protein sequence ID" value="KAK6781060.1"/>
    <property type="molecule type" value="Genomic_DNA"/>
</dbReference>
<evidence type="ECO:0000313" key="2">
    <source>
        <dbReference type="EMBL" id="KAK6781060.1"/>
    </source>
</evidence>
<dbReference type="SUPFAM" id="SSF81606">
    <property type="entry name" value="PP2C-like"/>
    <property type="match status" value="1"/>
</dbReference>